<organism evidence="1 2">
    <name type="scientific">Frischella perrara</name>
    <dbReference type="NCBI Taxonomy" id="1267021"/>
    <lineage>
        <taxon>Bacteria</taxon>
        <taxon>Pseudomonadati</taxon>
        <taxon>Pseudomonadota</taxon>
        <taxon>Gammaproteobacteria</taxon>
        <taxon>Orbales</taxon>
        <taxon>Orbaceae</taxon>
        <taxon>Frischella</taxon>
    </lineage>
</organism>
<dbReference type="AlphaFoldDB" id="A0A318N791"/>
<sequence length="584" mass="67858">MSLITEQFHDEITFVRDIVHDFAEEHPQLLQFIIDSEKDPDVERLIEGLAYLTSKLKLKLKQDLPELIQSLLVLLWPSYLKPIPSLTIFEATIHDKSSSTLLKQGQKIYHNANGVFPYIFETCRDLLITPLIISDLQISRDLQEDALLINFEVDSNLKLKNINNIQFYLGEDDYVGSILYMMLLNYITSACIIVNGVELPLSNFHFKPIGFDNEQALLPYADNTNKAFRILHEYFAFSEGFLFLQICHDDENILPTNINYSQFQLKINFSHPIDAKIRLRKGMIKLNCVPAINLFHHESEPILLDGKKEKYPLITSYQYANEFEIYSLVKVESSSRKNKNKIAEYSNFNSFKHQYESDKGQNKLFYNITQSQDKRTLSIRHWIAFVRGDEKEWINKIETISIKMLCSNKDEPSHLKIGEMNQVITQDNTHISLRNIIRPTLQLLPMIDETQYWTTISNLAQNYNSLLQDDILKQIFQSYHFPAMHNNQQEKSLLKIISGINKINSYQVERKLSNGMIVRGVTTELHLTQSVFKSEGDLYLWGTVLAHFLAQQAALNSFHLLVVVNINNKERYTWPVKIGQHFLT</sequence>
<dbReference type="RefSeq" id="WP_110444018.1">
    <property type="nucleotide sequence ID" value="NZ_QGLM01000018.1"/>
</dbReference>
<dbReference type="PANTHER" id="PTHR35370">
    <property type="entry name" value="CYTOPLASMIC PROTEIN-RELATED-RELATED"/>
    <property type="match status" value="1"/>
</dbReference>
<gene>
    <name evidence="1" type="primary">vasA</name>
    <name evidence="1" type="ORF">DKK76_09255</name>
</gene>
<dbReference type="EMBL" id="QGLM01000018">
    <property type="protein sequence ID" value="PXY94638.1"/>
    <property type="molecule type" value="Genomic_DNA"/>
</dbReference>
<protein>
    <submittedName>
        <fullName evidence="1">Type VI secretion system baseplate subunit TssF</fullName>
    </submittedName>
</protein>
<proteinExistence type="predicted"/>
<dbReference type="PIRSF" id="PIRSF028304">
    <property type="entry name" value="UCP028304"/>
    <property type="match status" value="1"/>
</dbReference>
<comment type="caution">
    <text evidence="1">The sequence shown here is derived from an EMBL/GenBank/DDBJ whole genome shotgun (WGS) entry which is preliminary data.</text>
</comment>
<evidence type="ECO:0000313" key="2">
    <source>
        <dbReference type="Proteomes" id="UP000247838"/>
    </source>
</evidence>
<reference evidence="1 2" key="1">
    <citation type="submission" date="2018-05" db="EMBL/GenBank/DDBJ databases">
        <title>Reference genomes for bee gut microbiota database.</title>
        <authorList>
            <person name="Ellegaard K.M."/>
        </authorList>
    </citation>
    <scope>NUCLEOTIDE SEQUENCE [LARGE SCALE GENOMIC DNA]</scope>
    <source>
        <strain evidence="1 2">ESL0167</strain>
    </source>
</reference>
<dbReference type="InterPro" id="IPR010272">
    <property type="entry name" value="T6SS_TssF"/>
</dbReference>
<dbReference type="Pfam" id="PF05947">
    <property type="entry name" value="T6SS_TssF"/>
    <property type="match status" value="1"/>
</dbReference>
<dbReference type="PANTHER" id="PTHR35370:SF1">
    <property type="entry name" value="TYPE VI SECRETION SYSTEM COMPONENT TSSF1"/>
    <property type="match status" value="1"/>
</dbReference>
<name>A0A318N791_FRIPE</name>
<evidence type="ECO:0000313" key="1">
    <source>
        <dbReference type="EMBL" id="PXY94638.1"/>
    </source>
</evidence>
<accession>A0A318N791</accession>
<dbReference type="NCBIfam" id="TIGR03359">
    <property type="entry name" value="VI_chp_6"/>
    <property type="match status" value="1"/>
</dbReference>
<dbReference type="Proteomes" id="UP000247838">
    <property type="component" value="Unassembled WGS sequence"/>
</dbReference>